<comment type="catalytic activity">
    <reaction evidence="8">
        <text>a 6-O-methyl-2'-deoxyguanosine in DNA + L-cysteinyl-[protein] = S-methyl-L-cysteinyl-[protein] + a 2'-deoxyguanosine in DNA</text>
        <dbReference type="Rhea" id="RHEA:24000"/>
        <dbReference type="Rhea" id="RHEA-COMP:10131"/>
        <dbReference type="Rhea" id="RHEA-COMP:10132"/>
        <dbReference type="Rhea" id="RHEA-COMP:11367"/>
        <dbReference type="Rhea" id="RHEA-COMP:11368"/>
        <dbReference type="ChEBI" id="CHEBI:29950"/>
        <dbReference type="ChEBI" id="CHEBI:82612"/>
        <dbReference type="ChEBI" id="CHEBI:85445"/>
        <dbReference type="ChEBI" id="CHEBI:85448"/>
        <dbReference type="EC" id="2.1.1.63"/>
    </reaction>
</comment>
<evidence type="ECO:0000256" key="2">
    <source>
        <dbReference type="ARBA" id="ARBA00022603"/>
    </source>
</evidence>
<dbReference type="NCBIfam" id="TIGR00589">
    <property type="entry name" value="ogt"/>
    <property type="match status" value="1"/>
</dbReference>
<dbReference type="InterPro" id="IPR036217">
    <property type="entry name" value="MethylDNA_cys_MeTrfase_DNAb"/>
</dbReference>
<reference evidence="11" key="1">
    <citation type="journal article" date="2019" name="Int. J. Syst. Evol. Microbiol.">
        <title>The Global Catalogue of Microorganisms (GCM) 10K type strain sequencing project: providing services to taxonomists for standard genome sequencing and annotation.</title>
        <authorList>
            <consortium name="The Broad Institute Genomics Platform"/>
            <consortium name="The Broad Institute Genome Sequencing Center for Infectious Disease"/>
            <person name="Wu L."/>
            <person name="Ma J."/>
        </authorList>
    </citation>
    <scope>NUCLEOTIDE SEQUENCE [LARGE SCALE GENOMIC DNA]</scope>
    <source>
        <strain evidence="11">TISTR 1906</strain>
    </source>
</reference>
<dbReference type="SUPFAM" id="SSF46689">
    <property type="entry name" value="Homeodomain-like"/>
    <property type="match status" value="1"/>
</dbReference>
<comment type="caution">
    <text evidence="10">The sequence shown here is derived from an EMBL/GenBank/DDBJ whole genome shotgun (WGS) entry which is preliminary data.</text>
</comment>
<dbReference type="InterPro" id="IPR001497">
    <property type="entry name" value="MethylDNA_cys_MeTrfase_AS"/>
</dbReference>
<evidence type="ECO:0000256" key="7">
    <source>
        <dbReference type="ARBA" id="ARBA00023204"/>
    </source>
</evidence>
<dbReference type="GO" id="GO:0032259">
    <property type="term" value="P:methylation"/>
    <property type="evidence" value="ECO:0007669"/>
    <property type="project" value="UniProtKB-KW"/>
</dbReference>
<evidence type="ECO:0000313" key="10">
    <source>
        <dbReference type="EMBL" id="MFD2756680.1"/>
    </source>
</evidence>
<dbReference type="EMBL" id="JBHUMV010000013">
    <property type="protein sequence ID" value="MFD2756680.1"/>
    <property type="molecule type" value="Genomic_DNA"/>
</dbReference>
<dbReference type="GO" id="GO:0003908">
    <property type="term" value="F:methylated-DNA-[protein]-cysteine S-methyltransferase activity"/>
    <property type="evidence" value="ECO:0007669"/>
    <property type="project" value="UniProtKB-EC"/>
</dbReference>
<keyword evidence="2 10" id="KW-0489">Methyltransferase</keyword>
<dbReference type="EC" id="2.1.1.63" evidence="10"/>
<feature type="domain" description="HTH araC/xylS-type" evidence="9">
    <location>
        <begin position="53"/>
        <end position="136"/>
    </location>
</feature>
<dbReference type="RefSeq" id="WP_066476897.1">
    <property type="nucleotide sequence ID" value="NZ_JBHUMV010000013.1"/>
</dbReference>
<evidence type="ECO:0000256" key="3">
    <source>
        <dbReference type="ARBA" id="ARBA00022679"/>
    </source>
</evidence>
<keyword evidence="3 10" id="KW-0808">Transferase</keyword>
<name>A0ABW5UTU4_9BURK</name>
<dbReference type="Proteomes" id="UP001597463">
    <property type="component" value="Unassembled WGS sequence"/>
</dbReference>
<protein>
    <submittedName>
        <fullName evidence="10">Methylated-DNA--[protein]-cysteine S-methyltransferase</fullName>
        <ecNumber evidence="10">2.1.1.63</ecNumber>
    </submittedName>
</protein>
<evidence type="ECO:0000256" key="1">
    <source>
        <dbReference type="ARBA" id="ARBA00001286"/>
    </source>
</evidence>
<dbReference type="InterPro" id="IPR036388">
    <property type="entry name" value="WH-like_DNA-bd_sf"/>
</dbReference>
<dbReference type="PANTHER" id="PTHR10815">
    <property type="entry name" value="METHYLATED-DNA--PROTEIN-CYSTEINE METHYLTRANSFERASE"/>
    <property type="match status" value="1"/>
</dbReference>
<evidence type="ECO:0000256" key="4">
    <source>
        <dbReference type="ARBA" id="ARBA00022763"/>
    </source>
</evidence>
<sequence>MNEPALHPKKADAMPATAQRLADPLSTVDADGLQQQITCCCRWLEAEDPPPALQELARRTGLSPWQLHRAFKRSTGLTPKAYAKARRGQNLRAALAPARSSSVTDAAYLSGYEASSSFYKDAPAMLGMAPGAFRRKGANQTIRFAVAECSLGSLLVASTARGVCSVLLGDDAQALVHDLQRRFAAAELVGGDARYEQTVAQVVALVEQPRVGLELPLDIQGTAFQQRVWQALQAIPAGQTISYSELAQRLGMPQAARAVANAVAANPIAVAVPCHRVVRNDGSLSGYRWGVERKRALLLREAQQAKARNS</sequence>
<proteinExistence type="predicted"/>
<evidence type="ECO:0000256" key="6">
    <source>
        <dbReference type="ARBA" id="ARBA00023163"/>
    </source>
</evidence>
<keyword evidence="6" id="KW-0804">Transcription</keyword>
<dbReference type="InterPro" id="IPR014048">
    <property type="entry name" value="MethylDNA_cys_MeTrfase_DNA-bd"/>
</dbReference>
<keyword evidence="11" id="KW-1185">Reference proteome</keyword>
<dbReference type="SUPFAM" id="SSF46767">
    <property type="entry name" value="Methylated DNA-protein cysteine methyltransferase, C-terminal domain"/>
    <property type="match status" value="1"/>
</dbReference>
<dbReference type="Pfam" id="PF01035">
    <property type="entry name" value="DNA_binding_1"/>
    <property type="match status" value="1"/>
</dbReference>
<dbReference type="Gene3D" id="3.30.160.70">
    <property type="entry name" value="Methylated DNA-protein cysteine methyltransferase domain"/>
    <property type="match status" value="1"/>
</dbReference>
<gene>
    <name evidence="10" type="ORF">ACFSW6_21615</name>
</gene>
<comment type="catalytic activity">
    <reaction evidence="1">
        <text>a 4-O-methyl-thymidine in DNA + L-cysteinyl-[protein] = a thymidine in DNA + S-methyl-L-cysteinyl-[protein]</text>
        <dbReference type="Rhea" id="RHEA:53428"/>
        <dbReference type="Rhea" id="RHEA-COMP:10131"/>
        <dbReference type="Rhea" id="RHEA-COMP:10132"/>
        <dbReference type="Rhea" id="RHEA-COMP:13555"/>
        <dbReference type="Rhea" id="RHEA-COMP:13556"/>
        <dbReference type="ChEBI" id="CHEBI:29950"/>
        <dbReference type="ChEBI" id="CHEBI:82612"/>
        <dbReference type="ChEBI" id="CHEBI:137386"/>
        <dbReference type="ChEBI" id="CHEBI:137387"/>
        <dbReference type="EC" id="2.1.1.63"/>
    </reaction>
</comment>
<keyword evidence="5" id="KW-0805">Transcription regulation</keyword>
<organism evidence="10 11">
    <name type="scientific">Comamonas terrae</name>
    <dbReference type="NCBI Taxonomy" id="673548"/>
    <lineage>
        <taxon>Bacteria</taxon>
        <taxon>Pseudomonadati</taxon>
        <taxon>Pseudomonadota</taxon>
        <taxon>Betaproteobacteria</taxon>
        <taxon>Burkholderiales</taxon>
        <taxon>Comamonadaceae</taxon>
        <taxon>Comamonas</taxon>
    </lineage>
</organism>
<dbReference type="PROSITE" id="PS00374">
    <property type="entry name" value="MGMT"/>
    <property type="match status" value="1"/>
</dbReference>
<evidence type="ECO:0000256" key="5">
    <source>
        <dbReference type="ARBA" id="ARBA00023015"/>
    </source>
</evidence>
<dbReference type="Gene3D" id="1.10.10.10">
    <property type="entry name" value="Winged helix-like DNA-binding domain superfamily/Winged helix DNA-binding domain"/>
    <property type="match status" value="1"/>
</dbReference>
<dbReference type="SMART" id="SM00342">
    <property type="entry name" value="HTH_ARAC"/>
    <property type="match status" value="1"/>
</dbReference>
<dbReference type="Pfam" id="PF12833">
    <property type="entry name" value="HTH_18"/>
    <property type="match status" value="1"/>
</dbReference>
<evidence type="ECO:0000256" key="8">
    <source>
        <dbReference type="ARBA" id="ARBA00049348"/>
    </source>
</evidence>
<dbReference type="InterPro" id="IPR018060">
    <property type="entry name" value="HTH_AraC"/>
</dbReference>
<dbReference type="PROSITE" id="PS01124">
    <property type="entry name" value="HTH_ARAC_FAMILY_2"/>
    <property type="match status" value="1"/>
</dbReference>
<dbReference type="SUPFAM" id="SSF53155">
    <property type="entry name" value="Methylated DNA-protein cysteine methyltransferase domain"/>
    <property type="match status" value="1"/>
</dbReference>
<dbReference type="InterPro" id="IPR009057">
    <property type="entry name" value="Homeodomain-like_sf"/>
</dbReference>
<dbReference type="PANTHER" id="PTHR10815:SF14">
    <property type="entry name" value="BIFUNCTIONAL TRANSCRIPTIONAL ACTIVATOR_DNA REPAIR ENZYME ADA"/>
    <property type="match status" value="1"/>
</dbReference>
<dbReference type="CDD" id="cd06445">
    <property type="entry name" value="ATase"/>
    <property type="match status" value="1"/>
</dbReference>
<dbReference type="InterPro" id="IPR036631">
    <property type="entry name" value="MGMT_N_sf"/>
</dbReference>
<evidence type="ECO:0000259" key="9">
    <source>
        <dbReference type="PROSITE" id="PS01124"/>
    </source>
</evidence>
<keyword evidence="7" id="KW-0234">DNA repair</keyword>
<dbReference type="Gene3D" id="1.10.10.60">
    <property type="entry name" value="Homeodomain-like"/>
    <property type="match status" value="1"/>
</dbReference>
<keyword evidence="4" id="KW-0227">DNA damage</keyword>
<evidence type="ECO:0000313" key="11">
    <source>
        <dbReference type="Proteomes" id="UP001597463"/>
    </source>
</evidence>
<accession>A0ABW5UTU4</accession>